<dbReference type="SUPFAM" id="SSF54495">
    <property type="entry name" value="UBC-like"/>
    <property type="match status" value="1"/>
</dbReference>
<dbReference type="InterPro" id="IPR016135">
    <property type="entry name" value="UBQ-conjugating_enzyme/RWD"/>
</dbReference>
<proteinExistence type="predicted"/>
<evidence type="ECO:0000256" key="1">
    <source>
        <dbReference type="SAM" id="Coils"/>
    </source>
</evidence>
<accession>A0AAW2HBV6</accession>
<evidence type="ECO:0000259" key="2">
    <source>
        <dbReference type="PROSITE" id="PS50908"/>
    </source>
</evidence>
<feature type="coiled-coil region" evidence="1">
    <location>
        <begin position="124"/>
        <end position="175"/>
    </location>
</feature>
<dbReference type="SMART" id="SM00591">
    <property type="entry name" value="RWD"/>
    <property type="match status" value="1"/>
</dbReference>
<name>A0AAW2HBV6_9NEOP</name>
<dbReference type="CDD" id="cd23816">
    <property type="entry name" value="RWD_RWDD1"/>
    <property type="match status" value="1"/>
</dbReference>
<dbReference type="PROSITE" id="PS50908">
    <property type="entry name" value="RWD"/>
    <property type="match status" value="1"/>
</dbReference>
<sequence length="211" mass="24866">MDYKEEQVNEVEALQSIYCDELEILGTEPHKFCIKIKSDCDRDKEDGLTCTMKFTYTEKYPDELPLLDIVDHQNFTAGDEEELMSYLVEQANENLGMVMVFTIVSAAQEWLSTRWDQIKKDRELEAERRLKESEEEERRKFEGTKVTVESFMNWKRAFEEELGLTKKELKDEREESDLKFLEDGGEAVKVDESLFQDLDELDLDETELQDD</sequence>
<dbReference type="Pfam" id="PF05773">
    <property type="entry name" value="RWD"/>
    <property type="match status" value="1"/>
</dbReference>
<protein>
    <recommendedName>
        <fullName evidence="2">RWD domain-containing protein</fullName>
    </recommendedName>
</protein>
<dbReference type="InterPro" id="IPR040213">
    <property type="entry name" value="GIR2-like"/>
</dbReference>
<feature type="domain" description="RWD" evidence="2">
    <location>
        <begin position="9"/>
        <end position="114"/>
    </location>
</feature>
<dbReference type="InterPro" id="IPR006575">
    <property type="entry name" value="RWD_dom"/>
</dbReference>
<dbReference type="AlphaFoldDB" id="A0AAW2HBV6"/>
<comment type="caution">
    <text evidence="3">The sequence shown here is derived from an EMBL/GenBank/DDBJ whole genome shotgun (WGS) entry which is preliminary data.</text>
</comment>
<dbReference type="PANTHER" id="PTHR12292">
    <property type="entry name" value="RWD DOMAIN-CONTAINING PROTEIN"/>
    <property type="match status" value="1"/>
</dbReference>
<organism evidence="3">
    <name type="scientific">Menopon gallinae</name>
    <name type="common">poultry shaft louse</name>
    <dbReference type="NCBI Taxonomy" id="328185"/>
    <lineage>
        <taxon>Eukaryota</taxon>
        <taxon>Metazoa</taxon>
        <taxon>Ecdysozoa</taxon>
        <taxon>Arthropoda</taxon>
        <taxon>Hexapoda</taxon>
        <taxon>Insecta</taxon>
        <taxon>Pterygota</taxon>
        <taxon>Neoptera</taxon>
        <taxon>Paraneoptera</taxon>
        <taxon>Psocodea</taxon>
        <taxon>Troctomorpha</taxon>
        <taxon>Phthiraptera</taxon>
        <taxon>Amblycera</taxon>
        <taxon>Menoponidae</taxon>
        <taxon>Menopon</taxon>
    </lineage>
</organism>
<reference evidence="3" key="1">
    <citation type="journal article" date="2024" name="Gigascience">
        <title>Chromosome-level genome of the poultry shaft louse Menopon gallinae provides insight into the host-switching and adaptive evolution of parasitic lice.</title>
        <authorList>
            <person name="Xu Y."/>
            <person name="Ma L."/>
            <person name="Liu S."/>
            <person name="Liang Y."/>
            <person name="Liu Q."/>
            <person name="He Z."/>
            <person name="Tian L."/>
            <person name="Duan Y."/>
            <person name="Cai W."/>
            <person name="Li H."/>
            <person name="Song F."/>
        </authorList>
    </citation>
    <scope>NUCLEOTIDE SEQUENCE</scope>
    <source>
        <strain evidence="3">Cailab_2023a</strain>
    </source>
</reference>
<gene>
    <name evidence="3" type="ORF">PYX00_009505</name>
</gene>
<keyword evidence="1" id="KW-0175">Coiled coil</keyword>
<dbReference type="FunFam" id="3.10.110.10:FF:000075">
    <property type="entry name" value="RWD domain-containing protein (Gir2)"/>
    <property type="match status" value="1"/>
</dbReference>
<dbReference type="EMBL" id="JARGDH010000005">
    <property type="protein sequence ID" value="KAL0267156.1"/>
    <property type="molecule type" value="Genomic_DNA"/>
</dbReference>
<evidence type="ECO:0000313" key="3">
    <source>
        <dbReference type="EMBL" id="KAL0267156.1"/>
    </source>
</evidence>
<dbReference type="Gene3D" id="3.10.110.10">
    <property type="entry name" value="Ubiquitin Conjugating Enzyme"/>
    <property type="match status" value="1"/>
</dbReference>